<accession>A0ACC3AL76</accession>
<dbReference type="EMBL" id="JAPDRQ010000001">
    <property type="protein sequence ID" value="KAJ9664712.1"/>
    <property type="molecule type" value="Genomic_DNA"/>
</dbReference>
<sequence>MFNENFSFVSGSSDPISASVNPALSADISPFTSRCSSPHQADFPETRLPRSYRDSRYDSCRPRHQSITALTAQLETHALSERRRPSYTSDYQDELSPSDFASADQDEGYYEGPDTPSTTSSEFSVDLDPSLYDLSMSDISATSSPRPSLSLEAQAFSSHSQRRRQRQALVRLQCLAKRTPDLAMLIEECHPSSMPLPSEGVWPFTSRSGSTCSISSSRIEKERRTSYVAVRKTPKMRKERR</sequence>
<evidence type="ECO:0000313" key="2">
    <source>
        <dbReference type="Proteomes" id="UP001172386"/>
    </source>
</evidence>
<dbReference type="Proteomes" id="UP001172386">
    <property type="component" value="Unassembled WGS sequence"/>
</dbReference>
<reference evidence="1" key="1">
    <citation type="submission" date="2022-10" db="EMBL/GenBank/DDBJ databases">
        <title>Culturing micro-colonial fungi from biological soil crusts in the Mojave desert and describing Neophaeococcomyces mojavensis, and introducing the new genera and species Taxawa tesnikishii.</title>
        <authorList>
            <person name="Kurbessoian T."/>
            <person name="Stajich J.E."/>
        </authorList>
    </citation>
    <scope>NUCLEOTIDE SEQUENCE</scope>
    <source>
        <strain evidence="1">JES_112</strain>
    </source>
</reference>
<organism evidence="1 2">
    <name type="scientific">Neophaeococcomyces mojaviensis</name>
    <dbReference type="NCBI Taxonomy" id="3383035"/>
    <lineage>
        <taxon>Eukaryota</taxon>
        <taxon>Fungi</taxon>
        <taxon>Dikarya</taxon>
        <taxon>Ascomycota</taxon>
        <taxon>Pezizomycotina</taxon>
        <taxon>Eurotiomycetes</taxon>
        <taxon>Chaetothyriomycetidae</taxon>
        <taxon>Chaetothyriales</taxon>
        <taxon>Chaetothyriales incertae sedis</taxon>
        <taxon>Neophaeococcomyces</taxon>
    </lineage>
</organism>
<gene>
    <name evidence="1" type="ORF">H2198_000058</name>
</gene>
<proteinExistence type="predicted"/>
<name>A0ACC3AL76_9EURO</name>
<protein>
    <submittedName>
        <fullName evidence="1">Uncharacterized protein</fullName>
    </submittedName>
</protein>
<evidence type="ECO:0000313" key="1">
    <source>
        <dbReference type="EMBL" id="KAJ9664712.1"/>
    </source>
</evidence>
<keyword evidence="2" id="KW-1185">Reference proteome</keyword>
<comment type="caution">
    <text evidence="1">The sequence shown here is derived from an EMBL/GenBank/DDBJ whole genome shotgun (WGS) entry which is preliminary data.</text>
</comment>